<feature type="domain" description="Tyrosine specific protein phosphatases" evidence="1">
    <location>
        <begin position="154"/>
        <end position="216"/>
    </location>
</feature>
<accession>A0AAN6UE74</accession>
<dbReference type="AlphaFoldDB" id="A0AAN6UE74"/>
<dbReference type="GO" id="GO:0004721">
    <property type="term" value="F:phosphoprotein phosphatase activity"/>
    <property type="evidence" value="ECO:0007669"/>
    <property type="project" value="InterPro"/>
</dbReference>
<dbReference type="InterPro" id="IPR016130">
    <property type="entry name" value="Tyr_Pase_AS"/>
</dbReference>
<dbReference type="InterPro" id="IPR029021">
    <property type="entry name" value="Prot-tyrosine_phosphatase-like"/>
</dbReference>
<dbReference type="EMBL" id="MU853425">
    <property type="protein sequence ID" value="KAK4131325.1"/>
    <property type="molecule type" value="Genomic_DNA"/>
</dbReference>
<dbReference type="Proteomes" id="UP001304895">
    <property type="component" value="Unassembled WGS sequence"/>
</dbReference>
<dbReference type="SUPFAM" id="SSF52799">
    <property type="entry name" value="(Phosphotyrosine protein) phosphatases II"/>
    <property type="match status" value="1"/>
</dbReference>
<evidence type="ECO:0000313" key="3">
    <source>
        <dbReference type="Proteomes" id="UP001304895"/>
    </source>
</evidence>
<dbReference type="InterPro" id="IPR000387">
    <property type="entry name" value="Tyr_Pase_dom"/>
</dbReference>
<dbReference type="PROSITE" id="PS50056">
    <property type="entry name" value="TYR_PHOSPHATASE_2"/>
    <property type="match status" value="1"/>
</dbReference>
<organism evidence="2 3">
    <name type="scientific">Trichocladium antarcticum</name>
    <dbReference type="NCBI Taxonomy" id="1450529"/>
    <lineage>
        <taxon>Eukaryota</taxon>
        <taxon>Fungi</taxon>
        <taxon>Dikarya</taxon>
        <taxon>Ascomycota</taxon>
        <taxon>Pezizomycotina</taxon>
        <taxon>Sordariomycetes</taxon>
        <taxon>Sordariomycetidae</taxon>
        <taxon>Sordariales</taxon>
        <taxon>Chaetomiaceae</taxon>
        <taxon>Trichocladium</taxon>
    </lineage>
</organism>
<dbReference type="PROSITE" id="PS00383">
    <property type="entry name" value="TYR_PHOSPHATASE_1"/>
    <property type="match status" value="1"/>
</dbReference>
<protein>
    <recommendedName>
        <fullName evidence="1">Tyrosine specific protein phosphatases domain-containing protein</fullName>
    </recommendedName>
</protein>
<name>A0AAN6UE74_9PEZI</name>
<evidence type="ECO:0000259" key="1">
    <source>
        <dbReference type="PROSITE" id="PS50056"/>
    </source>
</evidence>
<sequence>MATPTQPSSNLLALAQTDVSHTLPGPALQAALSQPPFVALPGSFNTRDLGLVPGSPIRPGLVYRSGGSFAGLSAVGKEVLVKGMGVTTVFDLRSARERAKLAGVEADGVEVVWEQPEEEEEALVRLEAFVGGEGEEGYAEMYLGVLAVYAGAVKRVLEFVRDGGGQGFLIHCTAGRDRTGVVAGLLLSLAGASPQTVVLDYLLSRIGTELAREQLLVFARKGSGAESIDTPGFHNLCSLRASCWEAFVEAVDSEYGGFEGYVTNTLGFSEADLTRIKANLVVQG</sequence>
<dbReference type="PANTHER" id="PTHR31126">
    <property type="entry name" value="TYROSINE-PROTEIN PHOSPHATASE"/>
    <property type="match status" value="1"/>
</dbReference>
<reference evidence="2" key="2">
    <citation type="submission" date="2023-05" db="EMBL/GenBank/DDBJ databases">
        <authorList>
            <consortium name="Lawrence Berkeley National Laboratory"/>
            <person name="Steindorff A."/>
            <person name="Hensen N."/>
            <person name="Bonometti L."/>
            <person name="Westerberg I."/>
            <person name="Brannstrom I.O."/>
            <person name="Guillou S."/>
            <person name="Cros-Aarteil S."/>
            <person name="Calhoun S."/>
            <person name="Haridas S."/>
            <person name="Kuo A."/>
            <person name="Mondo S."/>
            <person name="Pangilinan J."/>
            <person name="Riley R."/>
            <person name="Labutti K."/>
            <person name="Andreopoulos B."/>
            <person name="Lipzen A."/>
            <person name="Chen C."/>
            <person name="Yanf M."/>
            <person name="Daum C."/>
            <person name="Ng V."/>
            <person name="Clum A."/>
            <person name="Ohm R."/>
            <person name="Martin F."/>
            <person name="Silar P."/>
            <person name="Natvig D."/>
            <person name="Lalanne C."/>
            <person name="Gautier V."/>
            <person name="Ament-Velasquez S.L."/>
            <person name="Kruys A."/>
            <person name="Hutchinson M.I."/>
            <person name="Powell A.J."/>
            <person name="Barry K."/>
            <person name="Miller A.N."/>
            <person name="Grigoriev I.V."/>
            <person name="Debuchy R."/>
            <person name="Gladieux P."/>
            <person name="Thoren M.H."/>
            <person name="Johannesson H."/>
        </authorList>
    </citation>
    <scope>NUCLEOTIDE SEQUENCE</scope>
    <source>
        <strain evidence="2">CBS 123565</strain>
    </source>
</reference>
<proteinExistence type="predicted"/>
<evidence type="ECO:0000313" key="2">
    <source>
        <dbReference type="EMBL" id="KAK4131325.1"/>
    </source>
</evidence>
<gene>
    <name evidence="2" type="ORF">BT67DRAFT_444759</name>
</gene>
<reference evidence="2" key="1">
    <citation type="journal article" date="2023" name="Mol. Phylogenet. Evol.">
        <title>Genome-scale phylogeny and comparative genomics of the fungal order Sordariales.</title>
        <authorList>
            <person name="Hensen N."/>
            <person name="Bonometti L."/>
            <person name="Westerberg I."/>
            <person name="Brannstrom I.O."/>
            <person name="Guillou S."/>
            <person name="Cros-Aarteil S."/>
            <person name="Calhoun S."/>
            <person name="Haridas S."/>
            <person name="Kuo A."/>
            <person name="Mondo S."/>
            <person name="Pangilinan J."/>
            <person name="Riley R."/>
            <person name="LaButti K."/>
            <person name="Andreopoulos B."/>
            <person name="Lipzen A."/>
            <person name="Chen C."/>
            <person name="Yan M."/>
            <person name="Daum C."/>
            <person name="Ng V."/>
            <person name="Clum A."/>
            <person name="Steindorff A."/>
            <person name="Ohm R.A."/>
            <person name="Martin F."/>
            <person name="Silar P."/>
            <person name="Natvig D.O."/>
            <person name="Lalanne C."/>
            <person name="Gautier V."/>
            <person name="Ament-Velasquez S.L."/>
            <person name="Kruys A."/>
            <person name="Hutchinson M.I."/>
            <person name="Powell A.J."/>
            <person name="Barry K."/>
            <person name="Miller A.N."/>
            <person name="Grigoriev I.V."/>
            <person name="Debuchy R."/>
            <person name="Gladieux P."/>
            <person name="Hiltunen Thoren M."/>
            <person name="Johannesson H."/>
        </authorList>
    </citation>
    <scope>NUCLEOTIDE SEQUENCE</scope>
    <source>
        <strain evidence="2">CBS 123565</strain>
    </source>
</reference>
<dbReference type="Pfam" id="PF13350">
    <property type="entry name" value="Y_phosphatase3"/>
    <property type="match status" value="1"/>
</dbReference>
<dbReference type="PANTHER" id="PTHR31126:SF73">
    <property type="entry name" value="TYROSINE SPECIFIC PROTEIN PHOSPHATASES DOMAIN-CONTAINING PROTEIN"/>
    <property type="match status" value="1"/>
</dbReference>
<dbReference type="Gene3D" id="3.90.190.10">
    <property type="entry name" value="Protein tyrosine phosphatase superfamily"/>
    <property type="match status" value="1"/>
</dbReference>
<comment type="caution">
    <text evidence="2">The sequence shown here is derived from an EMBL/GenBank/DDBJ whole genome shotgun (WGS) entry which is preliminary data.</text>
</comment>
<keyword evidence="3" id="KW-1185">Reference proteome</keyword>
<dbReference type="InterPro" id="IPR026893">
    <property type="entry name" value="Tyr/Ser_Pase_IphP-type"/>
</dbReference>